<evidence type="ECO:0000259" key="3">
    <source>
        <dbReference type="PROSITE" id="PS51635"/>
    </source>
</evidence>
<dbReference type="InterPro" id="IPR016035">
    <property type="entry name" value="Acyl_Trfase/lysoPLipase"/>
</dbReference>
<dbReference type="InterPro" id="IPR024282">
    <property type="entry name" value="DUF3376"/>
</dbReference>
<dbReference type="EMBL" id="JAFLNF010000002">
    <property type="protein sequence ID" value="MBO0344803.1"/>
    <property type="molecule type" value="Genomic_DNA"/>
</dbReference>
<feature type="domain" description="PNPLA" evidence="3">
    <location>
        <begin position="10"/>
        <end position="336"/>
    </location>
</feature>
<dbReference type="PROSITE" id="PS51635">
    <property type="entry name" value="PNPLA"/>
    <property type="match status" value="1"/>
</dbReference>
<proteinExistence type="predicted"/>
<dbReference type="Pfam" id="PF01734">
    <property type="entry name" value="Patatin"/>
    <property type="match status" value="1"/>
</dbReference>
<dbReference type="NCBIfam" id="TIGR03607">
    <property type="entry name" value="patatin-like protein"/>
    <property type="match status" value="1"/>
</dbReference>
<comment type="caution">
    <text evidence="2">Lacks conserved residue(s) required for the propagation of feature annotation.</text>
</comment>
<reference evidence="4" key="1">
    <citation type="submission" date="2021-03" db="EMBL/GenBank/DDBJ databases">
        <title>Roseibium sp. CAU 1637 isolated from Incheon.</title>
        <authorList>
            <person name="Kim W."/>
        </authorList>
    </citation>
    <scope>NUCLEOTIDE SEQUENCE</scope>
    <source>
        <strain evidence="4">CAU 1637</strain>
    </source>
</reference>
<accession>A0A939ELT4</accession>
<keyword evidence="2" id="KW-0378">Hydrolase</keyword>
<name>A0A939ELT4_9HYPH</name>
<dbReference type="RefSeq" id="WP_206938971.1">
    <property type="nucleotide sequence ID" value="NZ_JAFLNF010000002.1"/>
</dbReference>
<protein>
    <submittedName>
        <fullName evidence="4">Patatin-like protein</fullName>
    </submittedName>
</protein>
<dbReference type="InterPro" id="IPR019894">
    <property type="entry name" value="Patatin-related_protein"/>
</dbReference>
<dbReference type="GO" id="GO:0016787">
    <property type="term" value="F:hydrolase activity"/>
    <property type="evidence" value="ECO:0007669"/>
    <property type="project" value="UniProtKB-UniRule"/>
</dbReference>
<evidence type="ECO:0000313" key="4">
    <source>
        <dbReference type="EMBL" id="MBO0344803.1"/>
    </source>
</evidence>
<evidence type="ECO:0000256" key="2">
    <source>
        <dbReference type="PROSITE-ProRule" id="PRU01161"/>
    </source>
</evidence>
<dbReference type="Proteomes" id="UP000664779">
    <property type="component" value="Unassembled WGS sequence"/>
</dbReference>
<sequence>MKEIELRLALVFYGGVSLAIYMHGVSREVLNLVRASARRDERGLLNDTAGSTARAVSGPEQAWGALLGHLGRNVNVRVVTDVIAGASAGGVNGIMLARALAHDLPLEGHRDLWLKYADVTELARPQAGISRYLKSSLSPVLDRLISARLKKGIQEPETQEKLRILMQSRWFQPPFSGSRYIGWMLDACEEMDKAYCDGASLIPVGQSLDLFVTLTDYAGQIRRIRTDDPAFVEEWDHRRVLKFRTRHRTPKVLQSQLAPDNVPELVFSARATSSFPGAFPPASVGEMDRVLAGRKEGWPKRDLFLNNAMGLSGDGAKRRYFVDGSVVMNKPLAPVIEQIRSRPAAREVARRLVYVDPVPKAAPDEDPNASSQMPGFFKVILASLAHIPRNEPVGDDLKEIEGHNRRGRWLAQTIVAADPVVERTVRKILPGWGKVRADRLTRYRTQANAAAHEQAGYAYLTYQALKLHAVSDRLETLMSGFLGQSAETATPDWLVQELGHLVEREANSGEAASARGSAMPANFLIAHDVDYRIRRLRFAIRRLNSFYDREDVRSVAGLTEHLDHLKRLLYEEIDRMLGAWELETFTSGISSTGDSGGSGDSIAELLRQAQKMPEAAGDARRDKVREVLKRVETVQALRENDRRVDLLFAETAAGLLPTSLWRELLRAYIGFAFYDLTIFPVLQSNDFSEVSEILVDRISPRDCQTFNDEEVQLKGASLNSFGAFFNREWREHDYLWGRLNAAERLVKIVVSAAGQPSVSEDPVLAQHLENLFLAILEEEEPVLSADPLLTARIRQGLKIGS</sequence>
<dbReference type="Gene3D" id="3.40.1090.10">
    <property type="entry name" value="Cytosolic phospholipase A2 catalytic domain"/>
    <property type="match status" value="1"/>
</dbReference>
<dbReference type="InterPro" id="IPR002641">
    <property type="entry name" value="PNPLA_dom"/>
</dbReference>
<dbReference type="GO" id="GO:0016042">
    <property type="term" value="P:lipid catabolic process"/>
    <property type="evidence" value="ECO:0007669"/>
    <property type="project" value="UniProtKB-UniRule"/>
</dbReference>
<dbReference type="AlphaFoldDB" id="A0A939ELT4"/>
<keyword evidence="1 2" id="KW-0443">Lipid metabolism</keyword>
<feature type="active site" description="Nucleophile" evidence="2">
    <location>
        <position position="87"/>
    </location>
</feature>
<organism evidence="4 5">
    <name type="scientific">Roseibium limicola</name>
    <dbReference type="NCBI Taxonomy" id="2816037"/>
    <lineage>
        <taxon>Bacteria</taxon>
        <taxon>Pseudomonadati</taxon>
        <taxon>Pseudomonadota</taxon>
        <taxon>Alphaproteobacteria</taxon>
        <taxon>Hyphomicrobiales</taxon>
        <taxon>Stappiaceae</taxon>
        <taxon>Roseibium</taxon>
    </lineage>
</organism>
<comment type="caution">
    <text evidence="4">The sequence shown here is derived from an EMBL/GenBank/DDBJ whole genome shotgun (WGS) entry which is preliminary data.</text>
</comment>
<keyword evidence="2" id="KW-0442">Lipid degradation</keyword>
<dbReference type="SUPFAM" id="SSF52151">
    <property type="entry name" value="FabD/lysophospholipase-like"/>
    <property type="match status" value="1"/>
</dbReference>
<keyword evidence="5" id="KW-1185">Reference proteome</keyword>
<feature type="short sequence motif" description="GXSXG" evidence="2">
    <location>
        <begin position="85"/>
        <end position="89"/>
    </location>
</feature>
<evidence type="ECO:0000256" key="1">
    <source>
        <dbReference type="ARBA" id="ARBA00023098"/>
    </source>
</evidence>
<evidence type="ECO:0000313" key="5">
    <source>
        <dbReference type="Proteomes" id="UP000664779"/>
    </source>
</evidence>
<gene>
    <name evidence="4" type="ORF">J0X15_06200</name>
</gene>
<feature type="active site" description="Proton acceptor" evidence="2">
    <location>
        <position position="323"/>
    </location>
</feature>
<dbReference type="Pfam" id="PF11856">
    <property type="entry name" value="DUF3376"/>
    <property type="match status" value="1"/>
</dbReference>